<sequence length="433" mass="46731">MGSLRQGDSAYCAMGEAPFKPPSTHPSALLPRCHFGPMRLNLRLILKVHRPHTSTRSHTYPLARTPGFSIHPFPHVSSLFLQPSTNHPCQQTSHRSSFSPPPSPRPTPSHIFSLLLSLCPPLYPHSVSPYSLSCPPLPHPCLTPSLPPPGRLLYPTPSASTPRFSPALSILTHMSSLLRSPELPSPILALSVLCCLAPSPPKSTRSQYPPLPSVFIALSSNSGPPSPSPYPHHTFPSLNSLRLARVSPILTRLRVPLLPLLLLPSVSPAVTLALRHWGRSCRAVTAPPACPAVHPPTLLRFCLALSSPPLLPLLPSLSTPSPLLHLPASCPGSLPISPFPSPPSPPNPTLPILKTPSLPVPEDPQPSPFPRRPHPYSSLRPQLPLILRPIPPHPLKTPSYPIPPPSLHILKTPSLLIPKTPNFPSQKPQPSHP</sequence>
<evidence type="ECO:0000313" key="3">
    <source>
        <dbReference type="Proteomes" id="UP000283509"/>
    </source>
</evidence>
<feature type="compositionally biased region" description="Pro residues" evidence="1">
    <location>
        <begin position="337"/>
        <end position="349"/>
    </location>
</feature>
<dbReference type="EMBL" id="QCYY01003503">
    <property type="protein sequence ID" value="ROT63046.1"/>
    <property type="molecule type" value="Genomic_DNA"/>
</dbReference>
<feature type="region of interest" description="Disordered" evidence="1">
    <location>
        <begin position="337"/>
        <end position="433"/>
    </location>
</feature>
<proteinExistence type="predicted"/>
<gene>
    <name evidence="2" type="ORF">C7M84_019094</name>
</gene>
<evidence type="ECO:0000256" key="1">
    <source>
        <dbReference type="SAM" id="MobiDB-lite"/>
    </source>
</evidence>
<evidence type="ECO:0000313" key="2">
    <source>
        <dbReference type="EMBL" id="ROT63046.1"/>
    </source>
</evidence>
<feature type="compositionally biased region" description="Pro residues" evidence="1">
    <location>
        <begin position="358"/>
        <end position="370"/>
    </location>
</feature>
<organism evidence="2 3">
    <name type="scientific">Penaeus vannamei</name>
    <name type="common">Whiteleg shrimp</name>
    <name type="synonym">Litopenaeus vannamei</name>
    <dbReference type="NCBI Taxonomy" id="6689"/>
    <lineage>
        <taxon>Eukaryota</taxon>
        <taxon>Metazoa</taxon>
        <taxon>Ecdysozoa</taxon>
        <taxon>Arthropoda</taxon>
        <taxon>Crustacea</taxon>
        <taxon>Multicrustacea</taxon>
        <taxon>Malacostraca</taxon>
        <taxon>Eumalacostraca</taxon>
        <taxon>Eucarida</taxon>
        <taxon>Decapoda</taxon>
        <taxon>Dendrobranchiata</taxon>
        <taxon>Penaeoidea</taxon>
        <taxon>Penaeidae</taxon>
        <taxon>Penaeus</taxon>
    </lineage>
</organism>
<comment type="caution">
    <text evidence="2">The sequence shown here is derived from an EMBL/GenBank/DDBJ whole genome shotgun (WGS) entry which is preliminary data.</text>
</comment>
<reference evidence="2 3" key="1">
    <citation type="submission" date="2018-04" db="EMBL/GenBank/DDBJ databases">
        <authorList>
            <person name="Zhang X."/>
            <person name="Yuan J."/>
            <person name="Li F."/>
            <person name="Xiang J."/>
        </authorList>
    </citation>
    <scope>NUCLEOTIDE SEQUENCE [LARGE SCALE GENOMIC DNA]</scope>
    <source>
        <tissue evidence="2">Muscle</tissue>
    </source>
</reference>
<dbReference type="Proteomes" id="UP000283509">
    <property type="component" value="Unassembled WGS sequence"/>
</dbReference>
<keyword evidence="3" id="KW-1185">Reference proteome</keyword>
<dbReference type="AlphaFoldDB" id="A0A3R7SIY9"/>
<feature type="compositionally biased region" description="Polar residues" evidence="1">
    <location>
        <begin position="422"/>
        <end position="433"/>
    </location>
</feature>
<protein>
    <submittedName>
        <fullName evidence="2">Uncharacterized protein</fullName>
    </submittedName>
</protein>
<name>A0A3R7SIY9_PENVA</name>
<feature type="compositionally biased region" description="Low complexity" evidence="1">
    <location>
        <begin position="379"/>
        <end position="388"/>
    </location>
</feature>
<feature type="compositionally biased region" description="Pro residues" evidence="1">
    <location>
        <begin position="389"/>
        <end position="406"/>
    </location>
</feature>
<accession>A0A3R7SIY9</accession>
<reference evidence="2 3" key="2">
    <citation type="submission" date="2019-01" db="EMBL/GenBank/DDBJ databases">
        <title>The decoding of complex shrimp genome reveals the adaptation for benthos swimmer, frequently molting mechanism and breeding impact on genome.</title>
        <authorList>
            <person name="Sun Y."/>
            <person name="Gao Y."/>
            <person name="Yu Y."/>
        </authorList>
    </citation>
    <scope>NUCLEOTIDE SEQUENCE [LARGE SCALE GENOMIC DNA]</scope>
    <source>
        <tissue evidence="2">Muscle</tissue>
    </source>
</reference>
<feature type="region of interest" description="Disordered" evidence="1">
    <location>
        <begin position="84"/>
        <end position="106"/>
    </location>
</feature>